<gene>
    <name evidence="2" type="ORF">JI746_23985</name>
</gene>
<accession>A0ABS1JV68</accession>
<evidence type="ECO:0000313" key="2">
    <source>
        <dbReference type="EMBL" id="MBL0428185.1"/>
    </source>
</evidence>
<organism evidence="2 3">
    <name type="scientific">Ramlibacter alkalitolerans</name>
    <dbReference type="NCBI Taxonomy" id="2039631"/>
    <lineage>
        <taxon>Bacteria</taxon>
        <taxon>Pseudomonadati</taxon>
        <taxon>Pseudomonadota</taxon>
        <taxon>Betaproteobacteria</taxon>
        <taxon>Burkholderiales</taxon>
        <taxon>Comamonadaceae</taxon>
        <taxon>Ramlibacter</taxon>
    </lineage>
</organism>
<dbReference type="Proteomes" id="UP000622707">
    <property type="component" value="Unassembled WGS sequence"/>
</dbReference>
<dbReference type="RefSeq" id="WP_201692817.1">
    <property type="nucleotide sequence ID" value="NZ_JAEQND010000016.1"/>
</dbReference>
<sequence length="172" mass="19431">MARHSRPRPSTDDWKTAHWPYTMPAPDAREGGPSLWEQWREAERGFELGFAPTQPSQAAAMECASSPPPPPSAPALHPLTAEVLVVAARHNNRVCPRPGAWALLYETLGGARSHDLRPPPVQPARWAELSSLEKRLYFREHIEWAARHRRLKPVALFMERLAEADWLHMGEA</sequence>
<proteinExistence type="predicted"/>
<dbReference type="EMBL" id="JAEQND010000016">
    <property type="protein sequence ID" value="MBL0428185.1"/>
    <property type="molecule type" value="Genomic_DNA"/>
</dbReference>
<comment type="caution">
    <text evidence="2">The sequence shown here is derived from an EMBL/GenBank/DDBJ whole genome shotgun (WGS) entry which is preliminary data.</text>
</comment>
<protein>
    <submittedName>
        <fullName evidence="2">Uncharacterized protein</fullName>
    </submittedName>
</protein>
<evidence type="ECO:0000256" key="1">
    <source>
        <dbReference type="SAM" id="MobiDB-lite"/>
    </source>
</evidence>
<reference evidence="2 3" key="1">
    <citation type="journal article" date="2017" name="Int. J. Syst. Evol. Microbiol.">
        <title>Ramlibacter alkalitolerans sp. nov., alkali-tolerant bacterium isolated from soil of ginseng.</title>
        <authorList>
            <person name="Lee D.H."/>
            <person name="Cha C.J."/>
        </authorList>
    </citation>
    <scope>NUCLEOTIDE SEQUENCE [LARGE SCALE GENOMIC DNA]</scope>
    <source>
        <strain evidence="2 3">KACC 19305</strain>
    </source>
</reference>
<evidence type="ECO:0000313" key="3">
    <source>
        <dbReference type="Proteomes" id="UP000622707"/>
    </source>
</evidence>
<feature type="region of interest" description="Disordered" evidence="1">
    <location>
        <begin position="1"/>
        <end position="33"/>
    </location>
</feature>
<keyword evidence="3" id="KW-1185">Reference proteome</keyword>
<name>A0ABS1JV68_9BURK</name>